<protein>
    <submittedName>
        <fullName evidence="2">Uncharacterized protein</fullName>
    </submittedName>
</protein>
<comment type="caution">
    <text evidence="2">The sequence shown here is derived from an EMBL/GenBank/DDBJ whole genome shotgun (WGS) entry which is preliminary data.</text>
</comment>
<evidence type="ECO:0000256" key="1">
    <source>
        <dbReference type="SAM" id="SignalP"/>
    </source>
</evidence>
<evidence type="ECO:0000313" key="2">
    <source>
        <dbReference type="EMBL" id="MFC5478832.1"/>
    </source>
</evidence>
<sequence length="140" mass="15315">MRPMALLLPATLLLPLSSAQAQTTPYPPADTAAISTVQVTAPAKIMRIRPEQAEKIGGSYEMSNGWYLKVRTTSRYIDATIDEQRPIRLVAVAPYRFASGDGNVRMDFNRGEYGDDMLMSYLPAPGLAWVVVGSAPIAQR</sequence>
<reference evidence="3" key="1">
    <citation type="journal article" date="2019" name="Int. J. Syst. Evol. Microbiol.">
        <title>The Global Catalogue of Microorganisms (GCM) 10K type strain sequencing project: providing services to taxonomists for standard genome sequencing and annotation.</title>
        <authorList>
            <consortium name="The Broad Institute Genomics Platform"/>
            <consortium name="The Broad Institute Genome Sequencing Center for Infectious Disease"/>
            <person name="Wu L."/>
            <person name="Ma J."/>
        </authorList>
    </citation>
    <scope>NUCLEOTIDE SEQUENCE [LARGE SCALE GENOMIC DNA]</scope>
    <source>
        <strain evidence="3">CCUG 43111</strain>
    </source>
</reference>
<dbReference type="EMBL" id="JBHSMR010000013">
    <property type="protein sequence ID" value="MFC5478832.1"/>
    <property type="molecule type" value="Genomic_DNA"/>
</dbReference>
<accession>A0ABW0MNB1</accession>
<feature type="chain" id="PRO_5045298947" evidence="1">
    <location>
        <begin position="22"/>
        <end position="140"/>
    </location>
</feature>
<feature type="signal peptide" evidence="1">
    <location>
        <begin position="1"/>
        <end position="21"/>
    </location>
</feature>
<name>A0ABW0MNB1_9BURK</name>
<keyword evidence="1" id="KW-0732">Signal</keyword>
<keyword evidence="3" id="KW-1185">Reference proteome</keyword>
<organism evidence="2 3">
    <name type="scientific">Massilia suwonensis</name>
    <dbReference type="NCBI Taxonomy" id="648895"/>
    <lineage>
        <taxon>Bacteria</taxon>
        <taxon>Pseudomonadati</taxon>
        <taxon>Pseudomonadota</taxon>
        <taxon>Betaproteobacteria</taxon>
        <taxon>Burkholderiales</taxon>
        <taxon>Oxalobacteraceae</taxon>
        <taxon>Telluria group</taxon>
        <taxon>Massilia</taxon>
    </lineage>
</organism>
<evidence type="ECO:0000313" key="3">
    <source>
        <dbReference type="Proteomes" id="UP001596101"/>
    </source>
</evidence>
<proteinExistence type="predicted"/>
<gene>
    <name evidence="2" type="ORF">ACFPQ5_11555</name>
</gene>
<dbReference type="Proteomes" id="UP001596101">
    <property type="component" value="Unassembled WGS sequence"/>
</dbReference>